<feature type="domain" description="Endonuclease/exonuclease/phosphatase" evidence="2">
    <location>
        <begin position="98"/>
        <end position="303"/>
    </location>
</feature>
<dbReference type="Proteomes" id="UP000225706">
    <property type="component" value="Unassembled WGS sequence"/>
</dbReference>
<dbReference type="STRING" id="50429.A0A2B4REX5"/>
<dbReference type="InterPro" id="IPR005135">
    <property type="entry name" value="Endo/exonuclease/phosphatase"/>
</dbReference>
<dbReference type="Gene3D" id="3.60.10.10">
    <property type="entry name" value="Endonuclease/exonuclease/phosphatase"/>
    <property type="match status" value="1"/>
</dbReference>
<dbReference type="AlphaFoldDB" id="A0A2B4REX5"/>
<evidence type="ECO:0000259" key="2">
    <source>
        <dbReference type="Pfam" id="PF03372"/>
    </source>
</evidence>
<keyword evidence="4" id="KW-1185">Reference proteome</keyword>
<sequence>MGKVYLSSRLNHQPKTVASFQLTRLALSGDVCPSPGPVTGTGSIAKRNCSNPHVNSDRDTTESMYHSPHGSPIAWKDAEPVVVQRRKKDSREILVIHLNVNSLQNKIEETRMLVEQFKAQVVFLGETKIDGTYPNSQFAIKNYHLYRNDRVKGGGGLMAYFSSVLPSKRLKQPKVFKTIEVLLIQSKFGRKDVIVRGIYRTPKVNGKNYYETLERKLYEIISWIFLQRQFFIIMGDLNLNKLRPGDNEGKILCDLEEVFGFESLIEEPTRITENSSHLLDVILTNQPQVFREGGVYNPEISDHLMLYAALKEKSSVTQDKNSEGA</sequence>
<reference evidence="4" key="1">
    <citation type="journal article" date="2017" name="bioRxiv">
        <title>Comparative analysis of the genomes of Stylophora pistillata and Acropora digitifera provides evidence for extensive differences between species of corals.</title>
        <authorList>
            <person name="Voolstra C.R."/>
            <person name="Li Y."/>
            <person name="Liew Y.J."/>
            <person name="Baumgarten S."/>
            <person name="Zoccola D."/>
            <person name="Flot J.-F."/>
            <person name="Tambutte S."/>
            <person name="Allemand D."/>
            <person name="Aranda M."/>
        </authorList>
    </citation>
    <scope>NUCLEOTIDE SEQUENCE [LARGE SCALE GENOMIC DNA]</scope>
</reference>
<dbReference type="SUPFAM" id="SSF56219">
    <property type="entry name" value="DNase I-like"/>
    <property type="match status" value="1"/>
</dbReference>
<protein>
    <recommendedName>
        <fullName evidence="2">Endonuclease/exonuclease/phosphatase domain-containing protein</fullName>
    </recommendedName>
</protein>
<feature type="region of interest" description="Disordered" evidence="1">
    <location>
        <begin position="38"/>
        <end position="70"/>
    </location>
</feature>
<evidence type="ECO:0000256" key="1">
    <source>
        <dbReference type="SAM" id="MobiDB-lite"/>
    </source>
</evidence>
<gene>
    <name evidence="3" type="ORF">AWC38_SpisGene20437</name>
</gene>
<evidence type="ECO:0000313" key="3">
    <source>
        <dbReference type="EMBL" id="PFX15349.1"/>
    </source>
</evidence>
<dbReference type="OrthoDB" id="5957815at2759"/>
<accession>A0A2B4REX5</accession>
<dbReference type="PANTHER" id="PTHR36191">
    <property type="entry name" value="ENDO/EXONUCLEASE/PHOSPHATASE DOMAIN-CONTAINING PROTEIN-RELATED"/>
    <property type="match status" value="1"/>
</dbReference>
<dbReference type="EMBL" id="LSMT01000659">
    <property type="protein sequence ID" value="PFX15349.1"/>
    <property type="molecule type" value="Genomic_DNA"/>
</dbReference>
<evidence type="ECO:0000313" key="4">
    <source>
        <dbReference type="Proteomes" id="UP000225706"/>
    </source>
</evidence>
<proteinExistence type="predicted"/>
<name>A0A2B4REX5_STYPI</name>
<dbReference type="PANTHER" id="PTHR36191:SF1">
    <property type="entry name" value="ENDONUCLEASE_EXONUCLEASE_PHOSPHATASE DOMAIN-CONTAINING PROTEIN"/>
    <property type="match status" value="1"/>
</dbReference>
<comment type="caution">
    <text evidence="3">The sequence shown here is derived from an EMBL/GenBank/DDBJ whole genome shotgun (WGS) entry which is preliminary data.</text>
</comment>
<dbReference type="Pfam" id="PF03372">
    <property type="entry name" value="Exo_endo_phos"/>
    <property type="match status" value="1"/>
</dbReference>
<dbReference type="InterPro" id="IPR036691">
    <property type="entry name" value="Endo/exonu/phosph_ase_sf"/>
</dbReference>
<dbReference type="GO" id="GO:0003824">
    <property type="term" value="F:catalytic activity"/>
    <property type="evidence" value="ECO:0007669"/>
    <property type="project" value="InterPro"/>
</dbReference>
<organism evidence="3 4">
    <name type="scientific">Stylophora pistillata</name>
    <name type="common">Smooth cauliflower coral</name>
    <dbReference type="NCBI Taxonomy" id="50429"/>
    <lineage>
        <taxon>Eukaryota</taxon>
        <taxon>Metazoa</taxon>
        <taxon>Cnidaria</taxon>
        <taxon>Anthozoa</taxon>
        <taxon>Hexacorallia</taxon>
        <taxon>Scleractinia</taxon>
        <taxon>Astrocoeniina</taxon>
        <taxon>Pocilloporidae</taxon>
        <taxon>Stylophora</taxon>
    </lineage>
</organism>